<comment type="subcellular location">
    <subcellularLocation>
        <location evidence="1">Membrane</location>
        <topology evidence="1">Lipid-anchor</topology>
    </subcellularLocation>
</comment>
<accession>A0A0U5CRB6</accession>
<dbReference type="PATRIC" id="fig|389348.3.peg.2146"/>
<evidence type="ECO:0000256" key="8">
    <source>
        <dbReference type="SAM" id="SignalP"/>
    </source>
</evidence>
<evidence type="ECO:0000313" key="9">
    <source>
        <dbReference type="EMBL" id="CUI17516.1"/>
    </source>
</evidence>
<dbReference type="PANTHER" id="PTHR30429:SF0">
    <property type="entry name" value="METHIONINE-BINDING LIPOPROTEIN METQ"/>
    <property type="match status" value="1"/>
</dbReference>
<dbReference type="Pfam" id="PF03180">
    <property type="entry name" value="Lipoprotein_9"/>
    <property type="match status" value="1"/>
</dbReference>
<feature type="lipid moiety-binding region" description="S-diacylglycerol cysteine" evidence="7">
    <location>
        <position position="22"/>
    </location>
</feature>
<dbReference type="GO" id="GO:0016020">
    <property type="term" value="C:membrane"/>
    <property type="evidence" value="ECO:0007669"/>
    <property type="project" value="UniProtKB-SubCell"/>
</dbReference>
<keyword evidence="5" id="KW-0564">Palmitate</keyword>
<evidence type="ECO:0000256" key="3">
    <source>
        <dbReference type="ARBA" id="ARBA00022729"/>
    </source>
</evidence>
<dbReference type="CDD" id="cd13597">
    <property type="entry name" value="PBP2_lipoprotein_Tp32"/>
    <property type="match status" value="1"/>
</dbReference>
<dbReference type="PROSITE" id="PS51257">
    <property type="entry name" value="PROKAR_LIPOPROTEIN"/>
    <property type="match status" value="1"/>
</dbReference>
<evidence type="ECO:0000256" key="6">
    <source>
        <dbReference type="ARBA" id="ARBA00023288"/>
    </source>
</evidence>
<dbReference type="InParanoid" id="A0A0U5CRB6"/>
<sequence length="264" mass="29258">MKTKLVLLALLLACFLGILSGCSKNSHPSLKVAATSVPHAEILEFIKPKLQEQGINLSIITVEDYNIPNRALQDGEVDANFFQHIPFLNAQMKDFGYDLEDLTAVHLEPMALYSRKLRNLNELKPKSTVAIPSDPSNQARALALMQQQGLIRLKKTDAKSNVLDIIDNPHQLQFIEIDSPLLTRSLDDVDLAAITTNFALQAGLLPKKDALAVEDAHSLFVNVLVIRKGDEQREDLQALKMALTSPEVKTFIDEHYQGAVIPAF</sequence>
<dbReference type="EMBL" id="LN879502">
    <property type="protein sequence ID" value="CUI17516.1"/>
    <property type="molecule type" value="Genomic_DNA"/>
</dbReference>
<evidence type="ECO:0000256" key="4">
    <source>
        <dbReference type="ARBA" id="ARBA00023136"/>
    </source>
</evidence>
<evidence type="ECO:0000256" key="7">
    <source>
        <dbReference type="PIRSR" id="PIRSR002854-1"/>
    </source>
</evidence>
<dbReference type="FunCoup" id="A0A0U5CRB6">
    <property type="interactions" value="56"/>
</dbReference>
<gene>
    <name evidence="9" type="primary">yaeC</name>
    <name evidence="9" type="ORF">PNK_1911</name>
</gene>
<comment type="similarity">
    <text evidence="2">Belongs to the NlpA lipoprotein family.</text>
</comment>
<dbReference type="STRING" id="389348.PNK_1911"/>
<evidence type="ECO:0000256" key="1">
    <source>
        <dbReference type="ARBA" id="ARBA00004635"/>
    </source>
</evidence>
<proteinExistence type="inferred from homology"/>
<dbReference type="Proteomes" id="UP000069902">
    <property type="component" value="Chromosome cPNK"/>
</dbReference>
<feature type="chain" id="PRO_5006855798" evidence="8">
    <location>
        <begin position="21"/>
        <end position="264"/>
    </location>
</feature>
<dbReference type="KEGG" id="pnl:PNK_1911"/>
<organism evidence="9 10">
    <name type="scientific">Candidatus Protochlamydia naegleriophila</name>
    <dbReference type="NCBI Taxonomy" id="389348"/>
    <lineage>
        <taxon>Bacteria</taxon>
        <taxon>Pseudomonadati</taxon>
        <taxon>Chlamydiota</taxon>
        <taxon>Chlamydiia</taxon>
        <taxon>Parachlamydiales</taxon>
        <taxon>Parachlamydiaceae</taxon>
        <taxon>Candidatus Protochlamydia</taxon>
    </lineage>
</organism>
<reference evidence="10" key="1">
    <citation type="submission" date="2015-09" db="EMBL/GenBank/DDBJ databases">
        <authorList>
            <person name="Bertelli C."/>
        </authorList>
    </citation>
    <scope>NUCLEOTIDE SEQUENCE [LARGE SCALE GENOMIC DNA]</scope>
    <source>
        <strain evidence="10">KNic</strain>
    </source>
</reference>
<feature type="signal peptide" evidence="8">
    <location>
        <begin position="1"/>
        <end position="20"/>
    </location>
</feature>
<dbReference type="SUPFAM" id="SSF53850">
    <property type="entry name" value="Periplasmic binding protein-like II"/>
    <property type="match status" value="1"/>
</dbReference>
<evidence type="ECO:0000256" key="5">
    <source>
        <dbReference type="ARBA" id="ARBA00023139"/>
    </source>
</evidence>
<evidence type="ECO:0000256" key="2">
    <source>
        <dbReference type="ARBA" id="ARBA00008973"/>
    </source>
</evidence>
<evidence type="ECO:0000313" key="10">
    <source>
        <dbReference type="Proteomes" id="UP000069902"/>
    </source>
</evidence>
<keyword evidence="3 8" id="KW-0732">Signal</keyword>
<dbReference type="RefSeq" id="WP_059061712.1">
    <property type="nucleotide sequence ID" value="NZ_LN879502.1"/>
</dbReference>
<protein>
    <submittedName>
        <fullName evidence="9">ABC transporter substrate binding protein yaeC</fullName>
    </submittedName>
</protein>
<name>A0A0U5CRB6_9BACT</name>
<keyword evidence="6" id="KW-0449">Lipoprotein</keyword>
<dbReference type="PANTHER" id="PTHR30429">
    <property type="entry name" value="D-METHIONINE-BINDING LIPOPROTEIN METQ"/>
    <property type="match status" value="1"/>
</dbReference>
<keyword evidence="4" id="KW-0472">Membrane</keyword>
<dbReference type="PIRSF" id="PIRSF002854">
    <property type="entry name" value="MetQ"/>
    <property type="match status" value="1"/>
</dbReference>
<dbReference type="Gene3D" id="3.40.190.10">
    <property type="entry name" value="Periplasmic binding protein-like II"/>
    <property type="match status" value="2"/>
</dbReference>
<keyword evidence="10" id="KW-1185">Reference proteome</keyword>
<dbReference type="InterPro" id="IPR004872">
    <property type="entry name" value="Lipoprotein_NlpA"/>
</dbReference>
<dbReference type="AlphaFoldDB" id="A0A0U5CRB6"/>